<feature type="domain" description="TATA element modulatory factor 1 TATA binding" evidence="3">
    <location>
        <begin position="491"/>
        <end position="598"/>
    </location>
</feature>
<dbReference type="GO" id="GO:0005783">
    <property type="term" value="C:endoplasmic reticulum"/>
    <property type="evidence" value="ECO:0007669"/>
    <property type="project" value="TreeGrafter"/>
</dbReference>
<dbReference type="InterPro" id="IPR052602">
    <property type="entry name" value="Growth_transcription_reg"/>
</dbReference>
<accession>A0A8H3XHP2</accession>
<evidence type="ECO:0000256" key="1">
    <source>
        <dbReference type="SAM" id="Coils"/>
    </source>
</evidence>
<feature type="coiled-coil region" evidence="1">
    <location>
        <begin position="163"/>
        <end position="233"/>
    </location>
</feature>
<dbReference type="AlphaFoldDB" id="A0A8H3XHP2"/>
<dbReference type="InterPro" id="IPR022091">
    <property type="entry name" value="TMF_TATA-bd"/>
</dbReference>
<feature type="compositionally biased region" description="Polar residues" evidence="2">
    <location>
        <begin position="109"/>
        <end position="118"/>
    </location>
</feature>
<gene>
    <name evidence="4" type="ORF">F8M41_026424</name>
</gene>
<evidence type="ECO:0000313" key="5">
    <source>
        <dbReference type="Proteomes" id="UP000439903"/>
    </source>
</evidence>
<dbReference type="GO" id="GO:0005794">
    <property type="term" value="C:Golgi apparatus"/>
    <property type="evidence" value="ECO:0007669"/>
    <property type="project" value="TreeGrafter"/>
</dbReference>
<comment type="caution">
    <text evidence="4">The sequence shown here is derived from an EMBL/GenBank/DDBJ whole genome shotgun (WGS) entry which is preliminary data.</text>
</comment>
<dbReference type="Gene3D" id="1.10.287.1490">
    <property type="match status" value="1"/>
</dbReference>
<keyword evidence="1" id="KW-0175">Coiled coil</keyword>
<feature type="compositionally biased region" description="Polar residues" evidence="2">
    <location>
        <begin position="62"/>
        <end position="85"/>
    </location>
</feature>
<evidence type="ECO:0000259" key="3">
    <source>
        <dbReference type="Pfam" id="PF12325"/>
    </source>
</evidence>
<dbReference type="PANTHER" id="PTHR46515">
    <property type="entry name" value="TATA ELEMENT MODULATORY FACTOR TMF1"/>
    <property type="match status" value="1"/>
</dbReference>
<dbReference type="EMBL" id="WTPW01000985">
    <property type="protein sequence ID" value="KAF0464785.1"/>
    <property type="molecule type" value="Genomic_DNA"/>
</dbReference>
<keyword evidence="5" id="KW-1185">Reference proteome</keyword>
<dbReference type="Proteomes" id="UP000439903">
    <property type="component" value="Unassembled WGS sequence"/>
</dbReference>
<feature type="compositionally biased region" description="Basic and acidic residues" evidence="2">
    <location>
        <begin position="408"/>
        <end position="429"/>
    </location>
</feature>
<feature type="region of interest" description="Disordered" evidence="2">
    <location>
        <begin position="61"/>
        <end position="157"/>
    </location>
</feature>
<dbReference type="Pfam" id="PF12325">
    <property type="entry name" value="TMF_TATA_bd"/>
    <property type="match status" value="1"/>
</dbReference>
<protein>
    <submittedName>
        <fullName evidence="4">M protein repeat protein</fullName>
    </submittedName>
</protein>
<dbReference type="OrthoDB" id="74178at2759"/>
<dbReference type="PANTHER" id="PTHR46515:SF1">
    <property type="entry name" value="TATA ELEMENT MODULATORY FACTOR"/>
    <property type="match status" value="1"/>
</dbReference>
<feature type="region of interest" description="Disordered" evidence="2">
    <location>
        <begin position="404"/>
        <end position="429"/>
    </location>
</feature>
<feature type="coiled-coil region" evidence="1">
    <location>
        <begin position="525"/>
        <end position="597"/>
    </location>
</feature>
<evidence type="ECO:0000313" key="4">
    <source>
        <dbReference type="EMBL" id="KAF0464785.1"/>
    </source>
</evidence>
<evidence type="ECO:0000256" key="2">
    <source>
        <dbReference type="SAM" id="MobiDB-lite"/>
    </source>
</evidence>
<sequence length="607" mass="69605">MSFFNTSGPSGSWGSMLKQAMNTVESKFDKALDIGESSVYQGEVYVDPITGFVTTLDPPDLSSHTVTKSTQNQGSQKPISTGSNSDSKELRTILDNIIEQSKSSKNESETASLTSVHTNSIISNSSDSHSRELDGIDSSRTSHDSRTSAVEPQSTTDNFQHIIEQRERQLLNAAEQNALLNNTIEQLKIQIQELEAKNSESKIVKDHDEEQTETVLRNEIRELRATLVRVEEQAGLREDNFRHEILALQQQLQIAENYARDSTSEEWEIDRIQLLKQLEDLKTQYALSVKNWEKIEHNLTIRLTEMERERNRYIEECKKLNSQLKESTSHSKQKELELIATQQKNSQLNEEMVSFKVRIPILQREIESLTSKLESSEERHQKSLKEAEEQYRCILQQTLEEKQDEWEERLRSEQEIKSKDPEQERQPLKIDSIRGSPIRSASETQLSSLRSVSEIHLEKHVEGGVLSPMLKSPTSSIRSDRSSIDGGASIMSNVVMTERLNSSIRYLKGQVSTLQAQLYLTTKNRDELADELVKLTTQMEDLSLKSEKVNELERQFYELNERYNTALELLGEKTEQVDELQADIEDMRDAYRSQITDLTAQLEKYRS</sequence>
<organism evidence="4 5">
    <name type="scientific">Gigaspora margarita</name>
    <dbReference type="NCBI Taxonomy" id="4874"/>
    <lineage>
        <taxon>Eukaryota</taxon>
        <taxon>Fungi</taxon>
        <taxon>Fungi incertae sedis</taxon>
        <taxon>Mucoromycota</taxon>
        <taxon>Glomeromycotina</taxon>
        <taxon>Glomeromycetes</taxon>
        <taxon>Diversisporales</taxon>
        <taxon>Gigasporaceae</taxon>
        <taxon>Gigaspora</taxon>
    </lineage>
</organism>
<proteinExistence type="predicted"/>
<name>A0A8H3XHP2_GIGMA</name>
<reference evidence="4 5" key="1">
    <citation type="journal article" date="2019" name="Environ. Microbiol.">
        <title>At the nexus of three kingdoms: the genome of the mycorrhizal fungus Gigaspora margarita provides insights into plant, endobacterial and fungal interactions.</title>
        <authorList>
            <person name="Venice F."/>
            <person name="Ghignone S."/>
            <person name="Salvioli di Fossalunga A."/>
            <person name="Amselem J."/>
            <person name="Novero M."/>
            <person name="Xianan X."/>
            <person name="Sedzielewska Toro K."/>
            <person name="Morin E."/>
            <person name="Lipzen A."/>
            <person name="Grigoriev I.V."/>
            <person name="Henrissat B."/>
            <person name="Martin F.M."/>
            <person name="Bonfante P."/>
        </authorList>
    </citation>
    <scope>NUCLEOTIDE SEQUENCE [LARGE SCALE GENOMIC DNA]</scope>
    <source>
        <strain evidence="4 5">BEG34</strain>
    </source>
</reference>